<accession>A0A392VUV8</accession>
<dbReference type="EMBL" id="LXQA011293321">
    <property type="protein sequence ID" value="MCI92184.1"/>
    <property type="molecule type" value="Genomic_DNA"/>
</dbReference>
<sequence>SLRVAQHYPARSAGTINQNALCRAALRATQITPARCAATRSKTTLSSSRL</sequence>
<comment type="caution">
    <text evidence="1">The sequence shown here is derived from an EMBL/GenBank/DDBJ whole genome shotgun (WGS) entry which is preliminary data.</text>
</comment>
<name>A0A392VUV8_9FABA</name>
<reference evidence="1 2" key="1">
    <citation type="journal article" date="2018" name="Front. Plant Sci.">
        <title>Red Clover (Trifolium pratense) and Zigzag Clover (T. medium) - A Picture of Genomic Similarities and Differences.</title>
        <authorList>
            <person name="Dluhosova J."/>
            <person name="Istvanek J."/>
            <person name="Nedelnik J."/>
            <person name="Repkova J."/>
        </authorList>
    </citation>
    <scope>NUCLEOTIDE SEQUENCE [LARGE SCALE GENOMIC DNA]</scope>
    <source>
        <strain evidence="2">cv. 10/8</strain>
        <tissue evidence="1">Leaf</tissue>
    </source>
</reference>
<dbReference type="Proteomes" id="UP000265520">
    <property type="component" value="Unassembled WGS sequence"/>
</dbReference>
<proteinExistence type="predicted"/>
<keyword evidence="2" id="KW-1185">Reference proteome</keyword>
<feature type="non-terminal residue" evidence="1">
    <location>
        <position position="1"/>
    </location>
</feature>
<dbReference type="AlphaFoldDB" id="A0A392VUV8"/>
<protein>
    <submittedName>
        <fullName evidence="1">Uncharacterized protein</fullName>
    </submittedName>
</protein>
<evidence type="ECO:0000313" key="2">
    <source>
        <dbReference type="Proteomes" id="UP000265520"/>
    </source>
</evidence>
<organism evidence="1 2">
    <name type="scientific">Trifolium medium</name>
    <dbReference type="NCBI Taxonomy" id="97028"/>
    <lineage>
        <taxon>Eukaryota</taxon>
        <taxon>Viridiplantae</taxon>
        <taxon>Streptophyta</taxon>
        <taxon>Embryophyta</taxon>
        <taxon>Tracheophyta</taxon>
        <taxon>Spermatophyta</taxon>
        <taxon>Magnoliopsida</taxon>
        <taxon>eudicotyledons</taxon>
        <taxon>Gunneridae</taxon>
        <taxon>Pentapetalae</taxon>
        <taxon>rosids</taxon>
        <taxon>fabids</taxon>
        <taxon>Fabales</taxon>
        <taxon>Fabaceae</taxon>
        <taxon>Papilionoideae</taxon>
        <taxon>50 kb inversion clade</taxon>
        <taxon>NPAAA clade</taxon>
        <taxon>Hologalegina</taxon>
        <taxon>IRL clade</taxon>
        <taxon>Trifolieae</taxon>
        <taxon>Trifolium</taxon>
    </lineage>
</organism>
<evidence type="ECO:0000313" key="1">
    <source>
        <dbReference type="EMBL" id="MCI92184.1"/>
    </source>
</evidence>